<protein>
    <submittedName>
        <fullName evidence="1">Uncharacterized protein</fullName>
    </submittedName>
</protein>
<name>A0ABD3TQH9_9LAMI</name>
<dbReference type="AlphaFoldDB" id="A0ABD3TQH9"/>
<organism evidence="1 2">
    <name type="scientific">Penstemon smallii</name>
    <dbReference type="NCBI Taxonomy" id="265156"/>
    <lineage>
        <taxon>Eukaryota</taxon>
        <taxon>Viridiplantae</taxon>
        <taxon>Streptophyta</taxon>
        <taxon>Embryophyta</taxon>
        <taxon>Tracheophyta</taxon>
        <taxon>Spermatophyta</taxon>
        <taxon>Magnoliopsida</taxon>
        <taxon>eudicotyledons</taxon>
        <taxon>Gunneridae</taxon>
        <taxon>Pentapetalae</taxon>
        <taxon>asterids</taxon>
        <taxon>lamiids</taxon>
        <taxon>Lamiales</taxon>
        <taxon>Plantaginaceae</taxon>
        <taxon>Cheloneae</taxon>
        <taxon>Penstemon</taxon>
    </lineage>
</organism>
<gene>
    <name evidence="1" type="ORF">ACJIZ3_023452</name>
</gene>
<accession>A0ABD3TQH9</accession>
<dbReference type="EMBL" id="JBJXBP010000003">
    <property type="protein sequence ID" value="KAL3838861.1"/>
    <property type="molecule type" value="Genomic_DNA"/>
</dbReference>
<evidence type="ECO:0000313" key="1">
    <source>
        <dbReference type="EMBL" id="KAL3838861.1"/>
    </source>
</evidence>
<evidence type="ECO:0000313" key="2">
    <source>
        <dbReference type="Proteomes" id="UP001634393"/>
    </source>
</evidence>
<sequence>MSCIYMIQIMRSCQNSSGTVEKDTGGNWRLSSVNPIHQHHLLSRLQIICPRRMKR</sequence>
<keyword evidence="2" id="KW-1185">Reference proteome</keyword>
<reference evidence="1 2" key="1">
    <citation type="submission" date="2024-12" db="EMBL/GenBank/DDBJ databases">
        <title>The unique morphological basis and parallel evolutionary history of personate flowers in Penstemon.</title>
        <authorList>
            <person name="Depatie T.H."/>
            <person name="Wessinger C.A."/>
        </authorList>
    </citation>
    <scope>NUCLEOTIDE SEQUENCE [LARGE SCALE GENOMIC DNA]</scope>
    <source>
        <strain evidence="1">WTNN_2</strain>
        <tissue evidence="1">Leaf</tissue>
    </source>
</reference>
<proteinExistence type="predicted"/>
<comment type="caution">
    <text evidence="1">The sequence shown here is derived from an EMBL/GenBank/DDBJ whole genome shotgun (WGS) entry which is preliminary data.</text>
</comment>
<dbReference type="Proteomes" id="UP001634393">
    <property type="component" value="Unassembled WGS sequence"/>
</dbReference>